<comment type="catalytic activity">
    <reaction evidence="1">
        <text>3-hydroxy-2-methylpropanoyl-CoA + H2O = 3-hydroxy-2-methylpropanoate + CoA + H(+)</text>
        <dbReference type="Rhea" id="RHEA:20888"/>
        <dbReference type="ChEBI" id="CHEBI:11805"/>
        <dbReference type="ChEBI" id="CHEBI:15377"/>
        <dbReference type="ChEBI" id="CHEBI:15378"/>
        <dbReference type="ChEBI" id="CHEBI:57287"/>
        <dbReference type="ChEBI" id="CHEBI:57340"/>
        <dbReference type="EC" id="3.1.2.4"/>
    </reaction>
</comment>
<evidence type="ECO:0000256" key="4">
    <source>
        <dbReference type="ARBA" id="ARBA00005254"/>
    </source>
</evidence>
<accession>A0A0L7K3Z7</accession>
<evidence type="ECO:0000256" key="6">
    <source>
        <dbReference type="ARBA" id="ARBA00016714"/>
    </source>
</evidence>
<dbReference type="PANTHER" id="PTHR43176:SF3">
    <property type="entry name" value="3-HYDROXYISOBUTYRYL-COA HYDROLASE, MITOCHONDRIAL"/>
    <property type="match status" value="1"/>
</dbReference>
<evidence type="ECO:0000259" key="12">
    <source>
        <dbReference type="Pfam" id="PF16113"/>
    </source>
</evidence>
<dbReference type="PANTHER" id="PTHR43176">
    <property type="entry name" value="3-HYDROXYISOBUTYRYL-COA HYDROLASE-RELATED"/>
    <property type="match status" value="1"/>
</dbReference>
<evidence type="ECO:0000256" key="5">
    <source>
        <dbReference type="ARBA" id="ARBA00011915"/>
    </source>
</evidence>
<dbReference type="InterPro" id="IPR045004">
    <property type="entry name" value="ECH_dom"/>
</dbReference>
<evidence type="ECO:0000313" key="13">
    <source>
        <dbReference type="EMBL" id="KOB57386.1"/>
    </source>
</evidence>
<evidence type="ECO:0000256" key="9">
    <source>
        <dbReference type="ARBA" id="ARBA00023128"/>
    </source>
</evidence>
<name>A0A0L7K3Z7_OPEBR</name>
<dbReference type="GO" id="GO:0005739">
    <property type="term" value="C:mitochondrion"/>
    <property type="evidence" value="ECO:0007669"/>
    <property type="project" value="UniProtKB-SubCell"/>
</dbReference>
<dbReference type="Pfam" id="PF16113">
    <property type="entry name" value="ECH_2"/>
    <property type="match status" value="1"/>
</dbReference>
<evidence type="ECO:0000256" key="3">
    <source>
        <dbReference type="ARBA" id="ARBA00005109"/>
    </source>
</evidence>
<keyword evidence="8 13" id="KW-0378">Hydrolase</keyword>
<dbReference type="NCBIfam" id="NF004127">
    <property type="entry name" value="PRK05617.1"/>
    <property type="match status" value="1"/>
</dbReference>
<dbReference type="EC" id="3.1.2.4" evidence="5"/>
<evidence type="ECO:0000256" key="11">
    <source>
        <dbReference type="ARBA" id="ARBA00031181"/>
    </source>
</evidence>
<dbReference type="Proteomes" id="UP000037510">
    <property type="component" value="Unassembled WGS sequence"/>
</dbReference>
<organism evidence="13 14">
    <name type="scientific">Operophtera brumata</name>
    <name type="common">Winter moth</name>
    <name type="synonym">Phalaena brumata</name>
    <dbReference type="NCBI Taxonomy" id="104452"/>
    <lineage>
        <taxon>Eukaryota</taxon>
        <taxon>Metazoa</taxon>
        <taxon>Ecdysozoa</taxon>
        <taxon>Arthropoda</taxon>
        <taxon>Hexapoda</taxon>
        <taxon>Insecta</taxon>
        <taxon>Pterygota</taxon>
        <taxon>Neoptera</taxon>
        <taxon>Endopterygota</taxon>
        <taxon>Lepidoptera</taxon>
        <taxon>Glossata</taxon>
        <taxon>Ditrysia</taxon>
        <taxon>Geometroidea</taxon>
        <taxon>Geometridae</taxon>
        <taxon>Larentiinae</taxon>
        <taxon>Operophtera</taxon>
    </lineage>
</organism>
<proteinExistence type="inferred from homology"/>
<evidence type="ECO:0000313" key="14">
    <source>
        <dbReference type="Proteomes" id="UP000037510"/>
    </source>
</evidence>
<feature type="domain" description="Enoyl-CoA hydratase/isomerase" evidence="12">
    <location>
        <begin position="37"/>
        <end position="342"/>
    </location>
</feature>
<dbReference type="STRING" id="104452.A0A0L7K3Z7"/>
<dbReference type="GO" id="GO:0003860">
    <property type="term" value="F:3-hydroxyisobutyryl-CoA hydrolase activity"/>
    <property type="evidence" value="ECO:0007669"/>
    <property type="project" value="UniProtKB-EC"/>
</dbReference>
<comment type="similarity">
    <text evidence="4">Belongs to the enoyl-CoA hydratase/isomerase family.</text>
</comment>
<dbReference type="AlphaFoldDB" id="A0A0L7K3Z7"/>
<evidence type="ECO:0000256" key="10">
    <source>
        <dbReference type="ARBA" id="ARBA00024871"/>
    </source>
</evidence>
<dbReference type="EMBL" id="JTDY01011199">
    <property type="protein sequence ID" value="KOB57386.1"/>
    <property type="molecule type" value="Genomic_DNA"/>
</dbReference>
<sequence>MLTRRPNILYNILATLPNRLISSQESNILFETFENAGKIILNRPKALNSLNISMTTRMLEQLREWEKTKSLVIVKGSGEKAFCAGGDVKIGLTSKAGTAFFRSEYKVIYLISKYKIPYVSLIDGYTMGAGLGISVPGKYRIATENTIVSMPENKIGLCPDVGGTYFLPRLKSMIGFYLGLTGELLQGYDAVTAGLATHFVPSQYLNEFEKELSNCSSEEEINTLLSKFSESSEEFSLEPYVKHIEFCFSAQTVEEILERLKTVKVNWSRKTSETLNRLCPGSLKVTLRALKTGSHLNLKECLQMEYRLTSRVRAVLVDKDKNPKWNPSSLSEVTEEYVDGFFVKLPEENELQL</sequence>
<evidence type="ECO:0000256" key="7">
    <source>
        <dbReference type="ARBA" id="ARBA00022456"/>
    </source>
</evidence>
<gene>
    <name evidence="13" type="ORF">OBRU01_25669</name>
</gene>
<comment type="caution">
    <text evidence="13">The sequence shown here is derived from an EMBL/GenBank/DDBJ whole genome shotgun (WGS) entry which is preliminary data.</text>
</comment>
<protein>
    <recommendedName>
        <fullName evidence="6">3-hydroxyisobutyryl-CoA hydrolase, mitochondrial</fullName>
        <ecNumber evidence="5">3.1.2.4</ecNumber>
    </recommendedName>
    <alternativeName>
        <fullName evidence="11">3-hydroxyisobutyryl-coenzyme A hydrolase</fullName>
    </alternativeName>
</protein>
<dbReference type="GO" id="GO:0006574">
    <property type="term" value="P:L-valine catabolic process"/>
    <property type="evidence" value="ECO:0007669"/>
    <property type="project" value="UniProtKB-UniPathway"/>
</dbReference>
<dbReference type="UniPathway" id="UPA00362"/>
<dbReference type="FunFam" id="3.90.226.10:FF:000026">
    <property type="entry name" value="3-hydroxyisobutyryl-CoA hydrolase, mitochondrial"/>
    <property type="match status" value="1"/>
</dbReference>
<keyword evidence="9" id="KW-0496">Mitochondrion</keyword>
<comment type="function">
    <text evidence="10">Hydrolyzes 3-hydroxyisobutyryl-CoA (HIBYL-CoA), a saline catabolite. Has high activity toward isobutyryl-CoA. Could be an isobutyryl-CoA dehydrogenase that functions in valine catabolism. Also hydrolyzes 3-hydroxypropanoyl-CoA.</text>
</comment>
<dbReference type="InterPro" id="IPR029045">
    <property type="entry name" value="ClpP/crotonase-like_dom_sf"/>
</dbReference>
<comment type="pathway">
    <text evidence="3">Amino-acid degradation; L-valine degradation.</text>
</comment>
<dbReference type="Gene3D" id="3.90.226.10">
    <property type="entry name" value="2-enoyl-CoA Hydratase, Chain A, domain 1"/>
    <property type="match status" value="1"/>
</dbReference>
<keyword evidence="14" id="KW-1185">Reference proteome</keyword>
<comment type="subcellular location">
    <subcellularLocation>
        <location evidence="2">Mitochondrion</location>
    </subcellularLocation>
</comment>
<dbReference type="SUPFAM" id="SSF52096">
    <property type="entry name" value="ClpP/crotonase"/>
    <property type="match status" value="1"/>
</dbReference>
<dbReference type="InterPro" id="IPR032259">
    <property type="entry name" value="HIBYL-CoA-H"/>
</dbReference>
<reference evidence="13 14" key="1">
    <citation type="journal article" date="2015" name="Genome Biol. Evol.">
        <title>The genome of winter moth (Operophtera brumata) provides a genomic perspective on sexual dimorphism and phenology.</title>
        <authorList>
            <person name="Derks M.F."/>
            <person name="Smit S."/>
            <person name="Salis L."/>
            <person name="Schijlen E."/>
            <person name="Bossers A."/>
            <person name="Mateman C."/>
            <person name="Pijl A.S."/>
            <person name="de Ridder D."/>
            <person name="Groenen M.A."/>
            <person name="Visser M.E."/>
            <person name="Megens H.J."/>
        </authorList>
    </citation>
    <scope>NUCLEOTIDE SEQUENCE [LARGE SCALE GENOMIC DNA]</scope>
    <source>
        <strain evidence="13">WM2013NL</strain>
        <tissue evidence="13">Head and thorax</tissue>
    </source>
</reference>
<evidence type="ECO:0000256" key="2">
    <source>
        <dbReference type="ARBA" id="ARBA00004173"/>
    </source>
</evidence>
<evidence type="ECO:0000256" key="8">
    <source>
        <dbReference type="ARBA" id="ARBA00022801"/>
    </source>
</evidence>
<dbReference type="CDD" id="cd06558">
    <property type="entry name" value="crotonase-like"/>
    <property type="match status" value="1"/>
</dbReference>
<evidence type="ECO:0000256" key="1">
    <source>
        <dbReference type="ARBA" id="ARBA00001709"/>
    </source>
</evidence>
<keyword evidence="7" id="KW-0101">Branched-chain amino acid catabolism</keyword>